<organism evidence="1">
    <name type="scientific">uncultured Eubacteriales bacterium</name>
    <dbReference type="NCBI Taxonomy" id="172733"/>
    <lineage>
        <taxon>Bacteria</taxon>
        <taxon>Bacillati</taxon>
        <taxon>Bacillota</taxon>
        <taxon>Clostridia</taxon>
        <taxon>Eubacteriales</taxon>
        <taxon>environmental samples</taxon>
    </lineage>
</organism>
<dbReference type="AlphaFoldDB" id="A0A212J5U5"/>
<gene>
    <name evidence="1" type="ORF">KL86CLO1_10564</name>
</gene>
<name>A0A212J5U5_9FIRM</name>
<evidence type="ECO:0000313" key="1">
    <source>
        <dbReference type="EMBL" id="SBV94810.1"/>
    </source>
</evidence>
<reference evidence="1" key="1">
    <citation type="submission" date="2016-04" db="EMBL/GenBank/DDBJ databases">
        <authorList>
            <person name="Evans L.H."/>
            <person name="Alamgir A."/>
            <person name="Owens N."/>
            <person name="Weber N.D."/>
            <person name="Virtaneva K."/>
            <person name="Barbian K."/>
            <person name="Babar A."/>
            <person name="Rosenke K."/>
        </authorList>
    </citation>
    <scope>NUCLEOTIDE SEQUENCE</scope>
    <source>
        <strain evidence="1">86</strain>
    </source>
</reference>
<accession>A0A212J5U5</accession>
<proteinExistence type="predicted"/>
<sequence length="108" mass="11611">MLKSYLLHVGMAELADALDLGGVTLVNCFTLLAEQRILGILLEGSLDSAEDNREGSFTLQSILGSIKQKSNRGLRCSYALVAKLVYAIDLGSILARGRGSSPLERTKD</sequence>
<protein>
    <submittedName>
        <fullName evidence="1">Uncharacterized protein</fullName>
    </submittedName>
</protein>
<dbReference type="EMBL" id="FLUN01000001">
    <property type="protein sequence ID" value="SBV94810.1"/>
    <property type="molecule type" value="Genomic_DNA"/>
</dbReference>